<organism evidence="1">
    <name type="scientific">Streptomyces pristinaespiralis</name>
    <dbReference type="NCBI Taxonomy" id="38300"/>
    <lineage>
        <taxon>Bacteria</taxon>
        <taxon>Bacillati</taxon>
        <taxon>Actinomycetota</taxon>
        <taxon>Actinomycetes</taxon>
        <taxon>Kitasatosporales</taxon>
        <taxon>Streptomycetaceae</taxon>
        <taxon>Streptomyces</taxon>
    </lineage>
</organism>
<accession>A0A0M4DP80</accession>
<dbReference type="OMA" id="WDGDTVH"/>
<dbReference type="KEGG" id="spri:SPRI_1731"/>
<protein>
    <submittedName>
        <fullName evidence="1">Uncharacterized protein</fullName>
    </submittedName>
</protein>
<dbReference type="GeneID" id="97237217"/>
<dbReference type="AlphaFoldDB" id="A0A0M4DP80"/>
<evidence type="ECO:0000313" key="1">
    <source>
        <dbReference type="EMBL" id="ALC20037.1"/>
    </source>
</evidence>
<dbReference type="Proteomes" id="UP000060513">
    <property type="component" value="Chromosome"/>
</dbReference>
<sequence>MTGTPAADGWELLPAGVRDQVDGYVLQDAYLQAVRVAFEAGRARGLGLAEAQLVVNARYIHHGDTIARTPDDPLDVESLAARAAGAPGRVVAIEAVWDGDTVHDWFVELLAVTTEPDADHPLATVYRSTAERYLGDRSPGPLDPSAAAADRAGRALAAHLSLPFHFASPAVPDDEAPRWRG</sequence>
<proteinExistence type="predicted"/>
<gene>
    <name evidence="1" type="ORF">SPRI_1731</name>
</gene>
<dbReference type="STRING" id="38300.SPRI_1731"/>
<evidence type="ECO:0000313" key="2">
    <source>
        <dbReference type="Proteomes" id="UP000060513"/>
    </source>
</evidence>
<dbReference type="RefSeq" id="WP_005310397.1">
    <property type="nucleotide sequence ID" value="NZ_CP011340.1"/>
</dbReference>
<dbReference type="EMBL" id="CP011340">
    <property type="protein sequence ID" value="ALC20037.1"/>
    <property type="molecule type" value="Genomic_DNA"/>
</dbReference>
<reference evidence="1 2" key="1">
    <citation type="submission" date="2015-08" db="EMBL/GenBank/DDBJ databases">
        <title>Genome sequence of the pristinamycin over-producing bacterium Streptomyces pristinaespiralis HCCB10218.</title>
        <authorList>
            <person name="Tian J."/>
            <person name="Yang J."/>
            <person name="Li L."/>
            <person name="Ruan L."/>
            <person name="Wei W."/>
            <person name="Zheng G."/>
            <person name="Wei Z."/>
            <person name="Yang S."/>
            <person name="Ge M."/>
            <person name="Jiang W."/>
            <person name="Lu Y."/>
        </authorList>
    </citation>
    <scope>NUCLEOTIDE SEQUENCE [LARGE SCALE GENOMIC DNA]</scope>
    <source>
        <strain evidence="1 2">HCCB 10218</strain>
    </source>
</reference>
<dbReference type="PATRIC" id="fig|38300.4.peg.1838"/>
<name>A0A0M4DP80_STRPR</name>